<dbReference type="Proteomes" id="UP000477651">
    <property type="component" value="Unassembled WGS sequence"/>
</dbReference>
<proteinExistence type="predicted"/>
<sequence>MTKTENWGYEHPDVVGANALMFFTWDLSKTIELVFKDSNEENIESYLPKAQSLVDALLQKYIDLKANPEAFEGQSITLSLERNEKTNTVLIALQTSKELEDRIIAMQSRTPAGHS</sequence>
<dbReference type="AlphaFoldDB" id="A0A6L9Y550"/>
<evidence type="ECO:0000313" key="2">
    <source>
        <dbReference type="Proteomes" id="UP000477651"/>
    </source>
</evidence>
<name>A0A6L9Y550_9BURK</name>
<protein>
    <submittedName>
        <fullName evidence="1">Uncharacterized protein</fullName>
    </submittedName>
</protein>
<keyword evidence="2" id="KW-1185">Reference proteome</keyword>
<dbReference type="RefSeq" id="WP_159990288.1">
    <property type="nucleotide sequence ID" value="NZ_CP047165.1"/>
</dbReference>
<accession>A0A6L9Y550</accession>
<dbReference type="EMBL" id="JAAGYR010000002">
    <property type="protein sequence ID" value="NEN74934.1"/>
    <property type="molecule type" value="Genomic_DNA"/>
</dbReference>
<evidence type="ECO:0000313" key="1">
    <source>
        <dbReference type="EMBL" id="NEN74934.1"/>
    </source>
</evidence>
<reference evidence="1 2" key="1">
    <citation type="submission" date="2020-02" db="EMBL/GenBank/DDBJ databases">
        <title>Pelistega sp. NLN82 were isolated from wild rodents of the Hainan Island.</title>
        <authorList>
            <person name="Niu N."/>
            <person name="Zhou J."/>
        </authorList>
    </citation>
    <scope>NUCLEOTIDE SEQUENCE [LARGE SCALE GENOMIC DNA]</scope>
    <source>
        <strain evidence="1 2">NLN82</strain>
    </source>
</reference>
<gene>
    <name evidence="1" type="ORF">F9B74_01135</name>
</gene>
<organism evidence="1 2">
    <name type="scientific">Pelistega ratti</name>
    <dbReference type="NCBI Taxonomy" id="2652177"/>
    <lineage>
        <taxon>Bacteria</taxon>
        <taxon>Pseudomonadati</taxon>
        <taxon>Pseudomonadota</taxon>
        <taxon>Betaproteobacteria</taxon>
        <taxon>Burkholderiales</taxon>
        <taxon>Alcaligenaceae</taxon>
        <taxon>Pelistega</taxon>
    </lineage>
</organism>
<comment type="caution">
    <text evidence="1">The sequence shown here is derived from an EMBL/GenBank/DDBJ whole genome shotgun (WGS) entry which is preliminary data.</text>
</comment>